<dbReference type="EMBL" id="CM042033">
    <property type="protein sequence ID" value="KAI3773916.1"/>
    <property type="molecule type" value="Genomic_DNA"/>
</dbReference>
<reference evidence="1 2" key="2">
    <citation type="journal article" date="2022" name="Mol. Ecol. Resour.">
        <title>The genomes of chicory, endive, great burdock and yacon provide insights into Asteraceae paleo-polyploidization history and plant inulin production.</title>
        <authorList>
            <person name="Fan W."/>
            <person name="Wang S."/>
            <person name="Wang H."/>
            <person name="Wang A."/>
            <person name="Jiang F."/>
            <person name="Liu H."/>
            <person name="Zhao H."/>
            <person name="Xu D."/>
            <person name="Zhang Y."/>
        </authorList>
    </citation>
    <scope>NUCLEOTIDE SEQUENCE [LARGE SCALE GENOMIC DNA]</scope>
    <source>
        <strain evidence="2">cv. Yunnan</strain>
        <tissue evidence="1">Leaves</tissue>
    </source>
</reference>
<reference evidence="2" key="1">
    <citation type="journal article" date="2022" name="Mol. Ecol. Resour.">
        <title>The genomes of chicory, endive, great burdock and yacon provide insights into Asteraceae palaeo-polyploidization history and plant inulin production.</title>
        <authorList>
            <person name="Fan W."/>
            <person name="Wang S."/>
            <person name="Wang H."/>
            <person name="Wang A."/>
            <person name="Jiang F."/>
            <person name="Liu H."/>
            <person name="Zhao H."/>
            <person name="Xu D."/>
            <person name="Zhang Y."/>
        </authorList>
    </citation>
    <scope>NUCLEOTIDE SEQUENCE [LARGE SCALE GENOMIC DNA]</scope>
    <source>
        <strain evidence="2">cv. Yunnan</strain>
    </source>
</reference>
<protein>
    <submittedName>
        <fullName evidence="1">Uncharacterized protein</fullName>
    </submittedName>
</protein>
<dbReference type="Proteomes" id="UP001056120">
    <property type="component" value="Linkage Group LG16"/>
</dbReference>
<gene>
    <name evidence="1" type="ORF">L1987_48455</name>
</gene>
<comment type="caution">
    <text evidence="1">The sequence shown here is derived from an EMBL/GenBank/DDBJ whole genome shotgun (WGS) entry which is preliminary data.</text>
</comment>
<evidence type="ECO:0000313" key="1">
    <source>
        <dbReference type="EMBL" id="KAI3773916.1"/>
    </source>
</evidence>
<name>A0ACB9FSG7_9ASTR</name>
<keyword evidence="2" id="KW-1185">Reference proteome</keyword>
<sequence>MTRPPTPPASPLIRRLAVHKRNSKIPISLYRSFVVMLDEIKEKEVEMHCYFNTSKAHRFKDFEGGISKDGKLCQTWNLKQNHQMVHEEDEWVHAKNVREPNQARYFDVQVIRRKQIKRDIMML</sequence>
<proteinExistence type="predicted"/>
<evidence type="ECO:0000313" key="2">
    <source>
        <dbReference type="Proteomes" id="UP001056120"/>
    </source>
</evidence>
<accession>A0ACB9FSG7</accession>
<organism evidence="1 2">
    <name type="scientific">Smallanthus sonchifolius</name>
    <dbReference type="NCBI Taxonomy" id="185202"/>
    <lineage>
        <taxon>Eukaryota</taxon>
        <taxon>Viridiplantae</taxon>
        <taxon>Streptophyta</taxon>
        <taxon>Embryophyta</taxon>
        <taxon>Tracheophyta</taxon>
        <taxon>Spermatophyta</taxon>
        <taxon>Magnoliopsida</taxon>
        <taxon>eudicotyledons</taxon>
        <taxon>Gunneridae</taxon>
        <taxon>Pentapetalae</taxon>
        <taxon>asterids</taxon>
        <taxon>campanulids</taxon>
        <taxon>Asterales</taxon>
        <taxon>Asteraceae</taxon>
        <taxon>Asteroideae</taxon>
        <taxon>Heliantheae alliance</taxon>
        <taxon>Millerieae</taxon>
        <taxon>Smallanthus</taxon>
    </lineage>
</organism>